<dbReference type="InterPro" id="IPR004534">
    <property type="entry name" value="SelA_trans"/>
</dbReference>
<dbReference type="SUPFAM" id="SSF53383">
    <property type="entry name" value="PLP-dependent transferases"/>
    <property type="match status" value="1"/>
</dbReference>
<dbReference type="NCBIfam" id="TIGR00474">
    <property type="entry name" value="selA"/>
    <property type="match status" value="1"/>
</dbReference>
<dbReference type="GO" id="GO:0001717">
    <property type="term" value="P:conversion of seryl-tRNAsec to selenocys-tRNAsec"/>
    <property type="evidence" value="ECO:0007669"/>
    <property type="project" value="UniProtKB-UniRule"/>
</dbReference>
<keyword evidence="5 8" id="KW-0648">Protein biosynthesis</keyword>
<feature type="modified residue" description="N6-(pyridoxal phosphate)lysine" evidence="8 9">
    <location>
        <position position="294"/>
    </location>
</feature>
<evidence type="ECO:0000256" key="9">
    <source>
        <dbReference type="PIRSR" id="PIRSR618319-50"/>
    </source>
</evidence>
<dbReference type="RefSeq" id="WP_113903101.1">
    <property type="nucleotide sequence ID" value="NZ_QNSB01000002.1"/>
</dbReference>
<proteinExistence type="inferred from homology"/>
<dbReference type="PANTHER" id="PTHR32328:SF0">
    <property type="entry name" value="L-SERYL-TRNA(SEC) SELENIUM TRANSFERASE"/>
    <property type="match status" value="1"/>
</dbReference>
<feature type="region of interest" description="Disordered" evidence="10">
    <location>
        <begin position="448"/>
        <end position="476"/>
    </location>
</feature>
<evidence type="ECO:0000256" key="10">
    <source>
        <dbReference type="SAM" id="MobiDB-lite"/>
    </source>
</evidence>
<accession>A0A366ILX7</accession>
<comment type="cofactor">
    <cofactor evidence="1 8 9">
        <name>pyridoxal 5'-phosphate</name>
        <dbReference type="ChEBI" id="CHEBI:597326"/>
    </cofactor>
</comment>
<dbReference type="GO" id="GO:0005737">
    <property type="term" value="C:cytoplasm"/>
    <property type="evidence" value="ECO:0007669"/>
    <property type="project" value="UniProtKB-SubCell"/>
</dbReference>
<evidence type="ECO:0000256" key="7">
    <source>
        <dbReference type="ARBA" id="ARBA00044507"/>
    </source>
</evidence>
<comment type="similarity">
    <text evidence="7 8">Belongs to the SelA family.</text>
</comment>
<evidence type="ECO:0000256" key="5">
    <source>
        <dbReference type="ARBA" id="ARBA00022917"/>
    </source>
</evidence>
<dbReference type="AlphaFoldDB" id="A0A366ILX7"/>
<dbReference type="Gene3D" id="3.40.640.10">
    <property type="entry name" value="Type I PLP-dependent aspartate aminotransferase-like (Major domain)"/>
    <property type="match status" value="1"/>
</dbReference>
<keyword evidence="13" id="KW-1185">Reference proteome</keyword>
<dbReference type="GO" id="GO:0004125">
    <property type="term" value="F:L-seryl-tRNA(Sec) selenium transferase activity"/>
    <property type="evidence" value="ECO:0007669"/>
    <property type="project" value="UniProtKB-UniRule"/>
</dbReference>
<dbReference type="GO" id="GO:0001514">
    <property type="term" value="P:selenocysteine incorporation"/>
    <property type="evidence" value="ECO:0007669"/>
    <property type="project" value="UniProtKB-UniRule"/>
</dbReference>
<dbReference type="UniPathway" id="UPA00906">
    <property type="reaction ID" value="UER00896"/>
</dbReference>
<keyword evidence="6 8" id="KW-0711">Selenium</keyword>
<dbReference type="HAMAP" id="MF_00423">
    <property type="entry name" value="SelA"/>
    <property type="match status" value="1"/>
</dbReference>
<evidence type="ECO:0000259" key="11">
    <source>
        <dbReference type="Pfam" id="PF12390"/>
    </source>
</evidence>
<dbReference type="EC" id="2.9.1.1" evidence="8"/>
<reference evidence="12 13" key="1">
    <citation type="submission" date="2018-06" db="EMBL/GenBank/DDBJ databases">
        <title>Freshwater and sediment microbial communities from various areas in North America, analyzing microbe dynamics in response to fracking.</title>
        <authorList>
            <person name="Lamendella R."/>
        </authorList>
    </citation>
    <scope>NUCLEOTIDE SEQUENCE [LARGE SCALE GENOMIC DNA]</scope>
    <source>
        <strain evidence="12 13">3b_TX</strain>
    </source>
</reference>
<evidence type="ECO:0000256" key="1">
    <source>
        <dbReference type="ARBA" id="ARBA00001933"/>
    </source>
</evidence>
<dbReference type="PANTHER" id="PTHR32328">
    <property type="entry name" value="L-SERYL-TRNA(SEC) SELENIUM TRANSFERASE"/>
    <property type="match status" value="1"/>
</dbReference>
<feature type="compositionally biased region" description="Basic and acidic residues" evidence="10">
    <location>
        <begin position="449"/>
        <end position="476"/>
    </location>
</feature>
<feature type="domain" description="L-seryl-tRNA selenium transferase N-terminal" evidence="11">
    <location>
        <begin position="7"/>
        <end position="46"/>
    </location>
</feature>
<protein>
    <recommendedName>
        <fullName evidence="8">L-seryl-tRNA(Sec) selenium transferase</fullName>
        <ecNumber evidence="8">2.9.1.1</ecNumber>
    </recommendedName>
    <alternativeName>
        <fullName evidence="8">Selenocysteine synthase</fullName>
        <shortName evidence="8">Sec synthase</shortName>
    </alternativeName>
    <alternativeName>
        <fullName evidence="8">Selenocysteinyl-tRNA(Sec) synthase</fullName>
    </alternativeName>
</protein>
<evidence type="ECO:0000256" key="6">
    <source>
        <dbReference type="ARBA" id="ARBA00023266"/>
    </source>
</evidence>
<comment type="function">
    <text evidence="8">Converts seryl-tRNA(Sec) to selenocysteinyl-tRNA(Sec) required for selenoprotein biosynthesis.</text>
</comment>
<comment type="pathway">
    <text evidence="8">Aminoacyl-tRNA biosynthesis; selenocysteinyl-tRNA(Sec) biosynthesis; selenocysteinyl-tRNA(Sec) from L-seryl-tRNA(Sec) (bacterial route): step 1/1.</text>
</comment>
<keyword evidence="2 8" id="KW-0963">Cytoplasm</keyword>
<evidence type="ECO:0000313" key="12">
    <source>
        <dbReference type="EMBL" id="RBP73728.1"/>
    </source>
</evidence>
<organism evidence="12 13">
    <name type="scientific">Brevibacterium celere</name>
    <dbReference type="NCBI Taxonomy" id="225845"/>
    <lineage>
        <taxon>Bacteria</taxon>
        <taxon>Bacillati</taxon>
        <taxon>Actinomycetota</taxon>
        <taxon>Actinomycetes</taxon>
        <taxon>Micrococcales</taxon>
        <taxon>Brevibacteriaceae</taxon>
        <taxon>Brevibacterium</taxon>
    </lineage>
</organism>
<dbReference type="Pfam" id="PF12390">
    <property type="entry name" value="Se-cys_synth_N"/>
    <property type="match status" value="1"/>
</dbReference>
<evidence type="ECO:0000256" key="2">
    <source>
        <dbReference type="ARBA" id="ARBA00022490"/>
    </source>
</evidence>
<dbReference type="Proteomes" id="UP000253509">
    <property type="component" value="Unassembled WGS sequence"/>
</dbReference>
<keyword evidence="4 8" id="KW-0663">Pyridoxal phosphate</keyword>
<comment type="caution">
    <text evidence="12">The sequence shown here is derived from an EMBL/GenBank/DDBJ whole genome shotgun (WGS) entry which is preliminary data.</text>
</comment>
<dbReference type="EMBL" id="QNSB01000002">
    <property type="protein sequence ID" value="RBP73728.1"/>
    <property type="molecule type" value="Genomic_DNA"/>
</dbReference>
<evidence type="ECO:0000256" key="4">
    <source>
        <dbReference type="ARBA" id="ARBA00022898"/>
    </source>
</evidence>
<comment type="catalytic activity">
    <reaction evidence="8">
        <text>L-seryl-tRNA(Sec) + selenophosphate + H(+) = L-selenocysteinyl-tRNA(Sec) + phosphate</text>
        <dbReference type="Rhea" id="RHEA:22728"/>
        <dbReference type="Rhea" id="RHEA-COMP:9742"/>
        <dbReference type="Rhea" id="RHEA-COMP:9743"/>
        <dbReference type="ChEBI" id="CHEBI:15378"/>
        <dbReference type="ChEBI" id="CHEBI:16144"/>
        <dbReference type="ChEBI" id="CHEBI:43474"/>
        <dbReference type="ChEBI" id="CHEBI:78533"/>
        <dbReference type="ChEBI" id="CHEBI:78573"/>
        <dbReference type="EC" id="2.9.1.1"/>
    </reaction>
</comment>
<keyword evidence="3 8" id="KW-0808">Transferase</keyword>
<comment type="subcellular location">
    <subcellularLocation>
        <location evidence="8">Cytoplasm</location>
    </subcellularLocation>
</comment>
<evidence type="ECO:0000313" key="13">
    <source>
        <dbReference type="Proteomes" id="UP000253509"/>
    </source>
</evidence>
<dbReference type="InterPro" id="IPR015424">
    <property type="entry name" value="PyrdxlP-dep_Trfase"/>
</dbReference>
<dbReference type="InterPro" id="IPR015421">
    <property type="entry name" value="PyrdxlP-dep_Trfase_major"/>
</dbReference>
<evidence type="ECO:0000256" key="8">
    <source>
        <dbReference type="HAMAP-Rule" id="MF_00423"/>
    </source>
</evidence>
<gene>
    <name evidence="8" type="primary">selA</name>
    <name evidence="12" type="ORF">DFO65_102256</name>
</gene>
<dbReference type="Pfam" id="PF03841">
    <property type="entry name" value="SelA"/>
    <property type="match status" value="1"/>
</dbReference>
<dbReference type="InterPro" id="IPR025862">
    <property type="entry name" value="SelA_trans_N_dom"/>
</dbReference>
<sequence>MVDTDPRRRIPRTDRLLALPEVIAAGERLGQSTIRAIVADAQSAARSGRMPVAEVVPTIIRSLAPRAASSLTPVLNATGIIVHTNLGRAPLSDEARQAVLDATGYVDVEMDLESGRRSRRGTGARAALLRACPAAEDALVVNNGAAALLLTVTALAERRPNASGAAGLGEIIVSRGELVEIGAGFRLPDLMVTTGARLREVGTTNRTHLDDYARAISAATGCLLKVHTSNFRVEGFTAEVDIASLRGLADEHGLPLIADLGSGLFVPDPALPEEPDITTALEAGADVVIVSGDKLLGGPQAGLIVGRRDAVETIATHPLARAMRTDKLTLAALEATVTSARNPVHEALHIDVDELRGRTDRLATVLSADAGLGDLPVVAHDGRVGGGGAPGVPLPGWALELPEALAEPLRLGDPAIVTRLHQGRCLLDLRCVPETEDDRVAAAVLAAADRLREGRDDPEPRADHLGEGRDGLGEEG</sequence>
<name>A0A366ILX7_9MICO</name>
<dbReference type="Gene3D" id="3.90.1150.180">
    <property type="match status" value="1"/>
</dbReference>
<evidence type="ECO:0000256" key="3">
    <source>
        <dbReference type="ARBA" id="ARBA00022679"/>
    </source>
</evidence>
<dbReference type="InterPro" id="IPR018319">
    <property type="entry name" value="SelA-like"/>
</dbReference>